<reference evidence="1 2" key="1">
    <citation type="journal article" date="2020" name="ISME J.">
        <title>Comparative genomics reveals insights into cyanobacterial evolution and habitat adaptation.</title>
        <authorList>
            <person name="Chen M.Y."/>
            <person name="Teng W.K."/>
            <person name="Zhao L."/>
            <person name="Hu C.X."/>
            <person name="Zhou Y.K."/>
            <person name="Han B.P."/>
            <person name="Song L.R."/>
            <person name="Shu W.S."/>
        </authorList>
    </citation>
    <scope>NUCLEOTIDE SEQUENCE [LARGE SCALE GENOMIC DNA]</scope>
    <source>
        <strain evidence="1 2">FACHB-288</strain>
    </source>
</reference>
<dbReference type="SUPFAM" id="SSF47598">
    <property type="entry name" value="Ribbon-helix-helix"/>
    <property type="match status" value="1"/>
</dbReference>
<protein>
    <recommendedName>
        <fullName evidence="3">CopG-like ribbon-helix-helix domain-containing protein</fullName>
    </recommendedName>
</protein>
<name>A0ABR8A9C5_9CYAN</name>
<evidence type="ECO:0000313" key="2">
    <source>
        <dbReference type="Proteomes" id="UP000658514"/>
    </source>
</evidence>
<dbReference type="Proteomes" id="UP000658514">
    <property type="component" value="Unassembled WGS sequence"/>
</dbReference>
<dbReference type="Gene3D" id="1.10.1220.10">
    <property type="entry name" value="Met repressor-like"/>
    <property type="match status" value="1"/>
</dbReference>
<evidence type="ECO:0008006" key="3">
    <source>
        <dbReference type="Google" id="ProtNLM"/>
    </source>
</evidence>
<evidence type="ECO:0000313" key="1">
    <source>
        <dbReference type="EMBL" id="MBD2196596.1"/>
    </source>
</evidence>
<accession>A0ABR8A9C5</accession>
<sequence length="50" mass="5841">MVKQDVAVIPIKIPKELWEKIQEDAAINQRSGSGQIRWILEQYYKDNVPT</sequence>
<comment type="caution">
    <text evidence="1">The sequence shown here is derived from an EMBL/GenBank/DDBJ whole genome shotgun (WGS) entry which is preliminary data.</text>
</comment>
<dbReference type="RefSeq" id="WP_190548572.1">
    <property type="nucleotide sequence ID" value="NZ_CAWPNO010000050.1"/>
</dbReference>
<keyword evidence="2" id="KW-1185">Reference proteome</keyword>
<proteinExistence type="predicted"/>
<dbReference type="InterPro" id="IPR013321">
    <property type="entry name" value="Arc_rbn_hlx_hlx"/>
</dbReference>
<organism evidence="1 2">
    <name type="scientific">Calothrix parietina FACHB-288</name>
    <dbReference type="NCBI Taxonomy" id="2692896"/>
    <lineage>
        <taxon>Bacteria</taxon>
        <taxon>Bacillati</taxon>
        <taxon>Cyanobacteriota</taxon>
        <taxon>Cyanophyceae</taxon>
        <taxon>Nostocales</taxon>
        <taxon>Calotrichaceae</taxon>
        <taxon>Calothrix</taxon>
    </lineage>
</organism>
<dbReference type="InterPro" id="IPR010985">
    <property type="entry name" value="Ribbon_hlx_hlx"/>
</dbReference>
<dbReference type="EMBL" id="JACJQH010000019">
    <property type="protein sequence ID" value="MBD2196596.1"/>
    <property type="molecule type" value="Genomic_DNA"/>
</dbReference>
<gene>
    <name evidence="1" type="ORF">H6G24_13985</name>
</gene>